<dbReference type="EMBL" id="JAVHJV010000002">
    <property type="protein sequence ID" value="KAK5945320.1"/>
    <property type="molecule type" value="Genomic_DNA"/>
</dbReference>
<feature type="region of interest" description="Disordered" evidence="1">
    <location>
        <begin position="19"/>
        <end position="74"/>
    </location>
</feature>
<sequence>MDTTNETVTTDVCNSAQAITPQNADRHAQPPMTAVEAQSQPLGNLSSGSANSLLGHDTPPLTRSPLSQGLSPSSRSTACAPILGGVEPSWTHQSLLLRPYFAPGARRTTPKPLTIDGQFVSLIIQDTSVVPCCIDGHNSDDEGCLMPTSAGSGTVSRFIKQVKQINEALARSDLNALPESWGMMRNLRCNHPEHRQKALEVALEWDEYDGAYVQALHECNRVNTC</sequence>
<comment type="caution">
    <text evidence="2">The sequence shown here is derived from an EMBL/GenBank/DDBJ whole genome shotgun (WGS) entry which is preliminary data.</text>
</comment>
<dbReference type="GeneID" id="89995973"/>
<protein>
    <submittedName>
        <fullName evidence="2">Uncharacterized protein</fullName>
    </submittedName>
</protein>
<accession>A0ABR0RYF6</accession>
<evidence type="ECO:0000313" key="2">
    <source>
        <dbReference type="EMBL" id="KAK5945320.1"/>
    </source>
</evidence>
<reference evidence="2 3" key="1">
    <citation type="journal article" date="2023" name="Res Sq">
        <title>Genomic and morphological characterization of Knufia obscura isolated from the Mars 2020 spacecraft assembly facility.</title>
        <authorList>
            <person name="Chander A.M."/>
            <person name="Teixeira M.M."/>
            <person name="Singh N.K."/>
            <person name="Williams M.P."/>
            <person name="Parker C.W."/>
            <person name="Leo P."/>
            <person name="Stajich J.E."/>
            <person name="Torok T."/>
            <person name="Tighe S."/>
            <person name="Mason C.E."/>
            <person name="Venkateswaran K."/>
        </authorList>
    </citation>
    <scope>NUCLEOTIDE SEQUENCE [LARGE SCALE GENOMIC DNA]</scope>
    <source>
        <strain evidence="2 3">CCFEE 5817</strain>
    </source>
</reference>
<feature type="compositionally biased region" description="Polar residues" evidence="1">
    <location>
        <begin position="64"/>
        <end position="74"/>
    </location>
</feature>
<dbReference type="RefSeq" id="XP_064733410.1">
    <property type="nucleotide sequence ID" value="XM_064870957.1"/>
</dbReference>
<organism evidence="2 3">
    <name type="scientific">Knufia obscura</name>
    <dbReference type="NCBI Taxonomy" id="1635080"/>
    <lineage>
        <taxon>Eukaryota</taxon>
        <taxon>Fungi</taxon>
        <taxon>Dikarya</taxon>
        <taxon>Ascomycota</taxon>
        <taxon>Pezizomycotina</taxon>
        <taxon>Eurotiomycetes</taxon>
        <taxon>Chaetothyriomycetidae</taxon>
        <taxon>Chaetothyriales</taxon>
        <taxon>Trichomeriaceae</taxon>
        <taxon>Knufia</taxon>
    </lineage>
</organism>
<feature type="compositionally biased region" description="Low complexity" evidence="1">
    <location>
        <begin position="42"/>
        <end position="55"/>
    </location>
</feature>
<gene>
    <name evidence="2" type="ORF">PMZ80_002524</name>
</gene>
<evidence type="ECO:0000256" key="1">
    <source>
        <dbReference type="SAM" id="MobiDB-lite"/>
    </source>
</evidence>
<dbReference type="Proteomes" id="UP001334248">
    <property type="component" value="Unassembled WGS sequence"/>
</dbReference>
<name>A0ABR0RYF6_9EURO</name>
<keyword evidence="3" id="KW-1185">Reference proteome</keyword>
<proteinExistence type="predicted"/>
<evidence type="ECO:0000313" key="3">
    <source>
        <dbReference type="Proteomes" id="UP001334248"/>
    </source>
</evidence>